<proteinExistence type="predicted"/>
<evidence type="ECO:0000256" key="5">
    <source>
        <dbReference type="PROSITE-ProRule" id="PRU00042"/>
    </source>
</evidence>
<dbReference type="PANTHER" id="PTHR24379">
    <property type="entry name" value="KRAB AND ZINC FINGER DOMAIN-CONTAINING"/>
    <property type="match status" value="1"/>
</dbReference>
<evidence type="ECO:0000256" key="3">
    <source>
        <dbReference type="ARBA" id="ARBA00022771"/>
    </source>
</evidence>
<evidence type="ECO:0000256" key="2">
    <source>
        <dbReference type="ARBA" id="ARBA00022737"/>
    </source>
</evidence>
<gene>
    <name evidence="8" type="primary">ZNF845_0</name>
    <name evidence="8" type="ORF">CEXT_146121</name>
</gene>
<dbReference type="SUPFAM" id="SSF57667">
    <property type="entry name" value="beta-beta-alpha zinc fingers"/>
    <property type="match status" value="3"/>
</dbReference>
<evidence type="ECO:0000313" key="8">
    <source>
        <dbReference type="EMBL" id="GIZ04855.1"/>
    </source>
</evidence>
<dbReference type="Pfam" id="PF00096">
    <property type="entry name" value="zf-C2H2"/>
    <property type="match status" value="4"/>
</dbReference>
<dbReference type="PROSITE" id="PS50157">
    <property type="entry name" value="ZINC_FINGER_C2H2_2"/>
    <property type="match status" value="5"/>
</dbReference>
<keyword evidence="3 5" id="KW-0863">Zinc-finger</keyword>
<organism evidence="8 9">
    <name type="scientific">Caerostris extrusa</name>
    <name type="common">Bark spider</name>
    <name type="synonym">Caerostris bankana</name>
    <dbReference type="NCBI Taxonomy" id="172846"/>
    <lineage>
        <taxon>Eukaryota</taxon>
        <taxon>Metazoa</taxon>
        <taxon>Ecdysozoa</taxon>
        <taxon>Arthropoda</taxon>
        <taxon>Chelicerata</taxon>
        <taxon>Arachnida</taxon>
        <taxon>Araneae</taxon>
        <taxon>Araneomorphae</taxon>
        <taxon>Entelegynae</taxon>
        <taxon>Araneoidea</taxon>
        <taxon>Araneidae</taxon>
        <taxon>Caerostris</taxon>
    </lineage>
</organism>
<name>A0AAV4YF32_CAEEX</name>
<feature type="domain" description="C2H2-type" evidence="7">
    <location>
        <begin position="72"/>
        <end position="100"/>
    </location>
</feature>
<dbReference type="Pfam" id="PF13912">
    <property type="entry name" value="zf-C2H2_6"/>
    <property type="match status" value="1"/>
</dbReference>
<dbReference type="InterPro" id="IPR036236">
    <property type="entry name" value="Znf_C2H2_sf"/>
</dbReference>
<dbReference type="GO" id="GO:0008270">
    <property type="term" value="F:zinc ion binding"/>
    <property type="evidence" value="ECO:0007669"/>
    <property type="project" value="UniProtKB-KW"/>
</dbReference>
<feature type="domain" description="C2H2-type" evidence="7">
    <location>
        <begin position="101"/>
        <end position="128"/>
    </location>
</feature>
<dbReference type="GO" id="GO:0005634">
    <property type="term" value="C:nucleus"/>
    <property type="evidence" value="ECO:0007669"/>
    <property type="project" value="TreeGrafter"/>
</dbReference>
<keyword evidence="4" id="KW-0862">Zinc</keyword>
<protein>
    <submittedName>
        <fullName evidence="8">Zinc finger protein 845</fullName>
    </submittedName>
</protein>
<keyword evidence="2" id="KW-0677">Repeat</keyword>
<accession>A0AAV4YF32</accession>
<evidence type="ECO:0000256" key="1">
    <source>
        <dbReference type="ARBA" id="ARBA00022723"/>
    </source>
</evidence>
<dbReference type="PANTHER" id="PTHR24379:SF127">
    <property type="entry name" value="BLOODY FINGERS-RELATED"/>
    <property type="match status" value="1"/>
</dbReference>
<feature type="domain" description="C2H2-type" evidence="7">
    <location>
        <begin position="155"/>
        <end position="182"/>
    </location>
</feature>
<dbReference type="FunFam" id="3.30.160.60:FF:000446">
    <property type="entry name" value="Zinc finger protein"/>
    <property type="match status" value="2"/>
</dbReference>
<feature type="region of interest" description="Disordered" evidence="6">
    <location>
        <begin position="239"/>
        <end position="276"/>
    </location>
</feature>
<dbReference type="AlphaFoldDB" id="A0AAV4YF32"/>
<feature type="region of interest" description="Disordered" evidence="6">
    <location>
        <begin position="189"/>
        <end position="215"/>
    </location>
</feature>
<keyword evidence="1" id="KW-0479">Metal-binding</keyword>
<dbReference type="InterPro" id="IPR013087">
    <property type="entry name" value="Znf_C2H2_type"/>
</dbReference>
<dbReference type="GO" id="GO:0000981">
    <property type="term" value="F:DNA-binding transcription factor activity, RNA polymerase II-specific"/>
    <property type="evidence" value="ECO:0007669"/>
    <property type="project" value="TreeGrafter"/>
</dbReference>
<evidence type="ECO:0000256" key="4">
    <source>
        <dbReference type="ARBA" id="ARBA00022833"/>
    </source>
</evidence>
<dbReference type="Proteomes" id="UP001054945">
    <property type="component" value="Unassembled WGS sequence"/>
</dbReference>
<feature type="domain" description="C2H2-type" evidence="7">
    <location>
        <begin position="26"/>
        <end position="53"/>
    </location>
</feature>
<sequence length="276" mass="31883">MACKVCHKSYYFTVEDDQFDSNVKPHVCSTCGQSFSLKVQLKRHAVLHANGVAYVCINCSKDVRLSNQSEGYACSICDETFASKRSLFRHTTKEHTLLKTFTCDDCPECFESASELKTHNAVHKHKTTKRKATKTYNENAPSIKRIKSEIDDKKHVCNVCGKSFSRRTALEGHEVIHVSEKYDSSDEELSEYSWHEEENDEYVDEHKKSRQSNSSINQSYKCENCNFVCFSKKTLNKHMNNHKDEDSEEEENSESEDDPPKNHVNFGEKKEILWKI</sequence>
<dbReference type="SMART" id="SM00355">
    <property type="entry name" value="ZnF_C2H2"/>
    <property type="match status" value="5"/>
</dbReference>
<evidence type="ECO:0000313" key="9">
    <source>
        <dbReference type="Proteomes" id="UP001054945"/>
    </source>
</evidence>
<feature type="compositionally biased region" description="Acidic residues" evidence="6">
    <location>
        <begin position="246"/>
        <end position="257"/>
    </location>
</feature>
<dbReference type="Gene3D" id="3.30.160.60">
    <property type="entry name" value="Classic Zinc Finger"/>
    <property type="match status" value="4"/>
</dbReference>
<dbReference type="PROSITE" id="PS00028">
    <property type="entry name" value="ZINC_FINGER_C2H2_1"/>
    <property type="match status" value="5"/>
</dbReference>
<feature type="compositionally biased region" description="Basic and acidic residues" evidence="6">
    <location>
        <begin position="258"/>
        <end position="276"/>
    </location>
</feature>
<comment type="caution">
    <text evidence="8">The sequence shown here is derived from an EMBL/GenBank/DDBJ whole genome shotgun (WGS) entry which is preliminary data.</text>
</comment>
<keyword evidence="9" id="KW-1185">Reference proteome</keyword>
<dbReference type="EMBL" id="BPLR01019154">
    <property type="protein sequence ID" value="GIZ04855.1"/>
    <property type="molecule type" value="Genomic_DNA"/>
</dbReference>
<evidence type="ECO:0000259" key="7">
    <source>
        <dbReference type="PROSITE" id="PS50157"/>
    </source>
</evidence>
<reference evidence="8 9" key="1">
    <citation type="submission" date="2021-06" db="EMBL/GenBank/DDBJ databases">
        <title>Caerostris extrusa draft genome.</title>
        <authorList>
            <person name="Kono N."/>
            <person name="Arakawa K."/>
        </authorList>
    </citation>
    <scope>NUCLEOTIDE SEQUENCE [LARGE SCALE GENOMIC DNA]</scope>
</reference>
<dbReference type="GO" id="GO:0000977">
    <property type="term" value="F:RNA polymerase II transcription regulatory region sequence-specific DNA binding"/>
    <property type="evidence" value="ECO:0007669"/>
    <property type="project" value="TreeGrafter"/>
</dbReference>
<feature type="domain" description="C2H2-type" evidence="7">
    <location>
        <begin position="220"/>
        <end position="247"/>
    </location>
</feature>
<evidence type="ECO:0000256" key="6">
    <source>
        <dbReference type="SAM" id="MobiDB-lite"/>
    </source>
</evidence>